<feature type="region of interest" description="Disordered" evidence="2">
    <location>
        <begin position="301"/>
        <end position="335"/>
    </location>
</feature>
<dbReference type="PROSITE" id="PS50404">
    <property type="entry name" value="GST_NTER"/>
    <property type="match status" value="1"/>
</dbReference>
<evidence type="ECO:0000313" key="5">
    <source>
        <dbReference type="EMBL" id="GMI39153.1"/>
    </source>
</evidence>
<dbReference type="InterPro" id="IPR004045">
    <property type="entry name" value="Glutathione_S-Trfase_N"/>
</dbReference>
<feature type="domain" description="GST N-terminal" evidence="3">
    <location>
        <begin position="68"/>
        <end position="163"/>
    </location>
</feature>
<feature type="domain" description="GST C-terminal" evidence="4">
    <location>
        <begin position="167"/>
        <end position="306"/>
    </location>
</feature>
<evidence type="ECO:0000256" key="1">
    <source>
        <dbReference type="ARBA" id="ARBA00007409"/>
    </source>
</evidence>
<comment type="caution">
    <text evidence="5">The sequence shown here is derived from an EMBL/GenBank/DDBJ whole genome shotgun (WGS) entry which is preliminary data.</text>
</comment>
<evidence type="ECO:0000259" key="3">
    <source>
        <dbReference type="PROSITE" id="PS50404"/>
    </source>
</evidence>
<dbReference type="Proteomes" id="UP001165060">
    <property type="component" value="Unassembled WGS sequence"/>
</dbReference>
<dbReference type="CDD" id="cd03048">
    <property type="entry name" value="GST_N_Ure2p_like"/>
    <property type="match status" value="1"/>
</dbReference>
<gene>
    <name evidence="5" type="ORF">TeGR_g8468</name>
</gene>
<dbReference type="Pfam" id="PF13410">
    <property type="entry name" value="GST_C_2"/>
    <property type="match status" value="1"/>
</dbReference>
<dbReference type="PANTHER" id="PTHR44051">
    <property type="entry name" value="GLUTATHIONE S-TRANSFERASE-RELATED"/>
    <property type="match status" value="1"/>
</dbReference>
<name>A0ABQ6N449_9STRA</name>
<organism evidence="5 6">
    <name type="scientific">Tetraparma gracilis</name>
    <dbReference type="NCBI Taxonomy" id="2962635"/>
    <lineage>
        <taxon>Eukaryota</taxon>
        <taxon>Sar</taxon>
        <taxon>Stramenopiles</taxon>
        <taxon>Ochrophyta</taxon>
        <taxon>Bolidophyceae</taxon>
        <taxon>Parmales</taxon>
        <taxon>Triparmaceae</taxon>
        <taxon>Tetraparma</taxon>
    </lineage>
</organism>
<keyword evidence="6" id="KW-1185">Reference proteome</keyword>
<proteinExistence type="inferred from homology"/>
<evidence type="ECO:0000259" key="4">
    <source>
        <dbReference type="PROSITE" id="PS50405"/>
    </source>
</evidence>
<dbReference type="PROSITE" id="PS50405">
    <property type="entry name" value="GST_CTER"/>
    <property type="match status" value="1"/>
</dbReference>
<dbReference type="NCBIfam" id="NF008731">
    <property type="entry name" value="PRK11752.1"/>
    <property type="match status" value="1"/>
</dbReference>
<evidence type="ECO:0000256" key="2">
    <source>
        <dbReference type="SAM" id="MobiDB-lite"/>
    </source>
</evidence>
<reference evidence="5 6" key="1">
    <citation type="journal article" date="2023" name="Commun. Biol.">
        <title>Genome analysis of Parmales, the sister group of diatoms, reveals the evolutionary specialization of diatoms from phago-mixotrophs to photoautotrophs.</title>
        <authorList>
            <person name="Ban H."/>
            <person name="Sato S."/>
            <person name="Yoshikawa S."/>
            <person name="Yamada K."/>
            <person name="Nakamura Y."/>
            <person name="Ichinomiya M."/>
            <person name="Sato N."/>
            <person name="Blanc-Mathieu R."/>
            <person name="Endo H."/>
            <person name="Kuwata A."/>
            <person name="Ogata H."/>
        </authorList>
    </citation>
    <scope>NUCLEOTIDE SEQUENCE [LARGE SCALE GENOMIC DNA]</scope>
</reference>
<dbReference type="InterPro" id="IPR040079">
    <property type="entry name" value="Glutathione_S-Trfase"/>
</dbReference>
<dbReference type="SFLD" id="SFLDG00358">
    <property type="entry name" value="Main_(cytGST)"/>
    <property type="match status" value="1"/>
</dbReference>
<dbReference type="PANTHER" id="PTHR44051:SF22">
    <property type="entry name" value="DISULFIDE-BOND OXIDOREDUCTASE YGHU"/>
    <property type="match status" value="1"/>
</dbReference>
<dbReference type="EMBL" id="BRYB01000859">
    <property type="protein sequence ID" value="GMI39153.1"/>
    <property type="molecule type" value="Genomic_DNA"/>
</dbReference>
<dbReference type="InterPro" id="IPR036249">
    <property type="entry name" value="Thioredoxin-like_sf"/>
</dbReference>
<dbReference type="Gene3D" id="1.20.1050.10">
    <property type="match status" value="1"/>
</dbReference>
<dbReference type="InterPro" id="IPR010987">
    <property type="entry name" value="Glutathione-S-Trfase_C-like"/>
</dbReference>
<accession>A0ABQ6N449</accession>
<evidence type="ECO:0000313" key="6">
    <source>
        <dbReference type="Proteomes" id="UP001165060"/>
    </source>
</evidence>
<dbReference type="InterPro" id="IPR036282">
    <property type="entry name" value="Glutathione-S-Trfase_C_sf"/>
</dbReference>
<feature type="compositionally biased region" description="Basic and acidic residues" evidence="2">
    <location>
        <begin position="308"/>
        <end position="318"/>
    </location>
</feature>
<sequence>MSLSMNKNIAVGIGIGTIVTAAASISYRRLSTYVPPKVWAAKPALGAFAAINKPTAGPSSEIALPRGKHPFQLYSLGTPNGVKVTILLEALVDAYPGFEYDAWLVRIDGGQFGSDFVKINPNSKIPCAYDYGEGKGEGKSEPTRLFESASIMLHLVEQYDKKGIFLPTDKRAEIMNWIFWAQGSAPFLGGGFGHFYNYAPVKIEYAIDRYAMEAKRQLDVLNRALGGLDGGPYSGGPFICGDEVTLADMVIFPWYGNVCLGKLYAGSDTFLSVESDYPHVCAWAKRMFELDYVQRGRKVNRPFGPDEDQLHNRHEKSDFLTNTQDKVKAREAKSV</sequence>
<dbReference type="SFLD" id="SFLDS00019">
    <property type="entry name" value="Glutathione_Transferase_(cytos"/>
    <property type="match status" value="1"/>
</dbReference>
<dbReference type="Gene3D" id="3.40.30.10">
    <property type="entry name" value="Glutaredoxin"/>
    <property type="match status" value="1"/>
</dbReference>
<feature type="compositionally biased region" description="Basic and acidic residues" evidence="2">
    <location>
        <begin position="325"/>
        <end position="335"/>
    </location>
</feature>
<evidence type="ECO:0008006" key="7">
    <source>
        <dbReference type="Google" id="ProtNLM"/>
    </source>
</evidence>
<dbReference type="SFLD" id="SFLDG01151">
    <property type="entry name" value="Main.2:_Nu-like"/>
    <property type="match status" value="1"/>
</dbReference>
<protein>
    <recommendedName>
        <fullName evidence="7">Glutathione S-transferase</fullName>
    </recommendedName>
</protein>
<dbReference type="SUPFAM" id="SSF47616">
    <property type="entry name" value="GST C-terminal domain-like"/>
    <property type="match status" value="1"/>
</dbReference>
<comment type="similarity">
    <text evidence="1">Belongs to the GST superfamily.</text>
</comment>
<dbReference type="SUPFAM" id="SSF52833">
    <property type="entry name" value="Thioredoxin-like"/>
    <property type="match status" value="1"/>
</dbReference>